<comment type="caution">
    <text evidence="2">The sequence shown here is derived from an EMBL/GenBank/DDBJ whole genome shotgun (WGS) entry which is preliminary data.</text>
</comment>
<gene>
    <name evidence="2" type="ORF">FLB_14120</name>
</gene>
<dbReference type="OrthoDB" id="9788332at2"/>
<dbReference type="InterPro" id="IPR018673">
    <property type="entry name" value="DUF2141"/>
</dbReference>
<evidence type="ECO:0000313" key="3">
    <source>
        <dbReference type="Proteomes" id="UP000093807"/>
    </source>
</evidence>
<dbReference type="Pfam" id="PF09912">
    <property type="entry name" value="DUF2141"/>
    <property type="match status" value="1"/>
</dbReference>
<feature type="signal peptide" evidence="1">
    <location>
        <begin position="1"/>
        <end position="18"/>
    </location>
</feature>
<dbReference type="RefSeq" id="WP_082923231.1">
    <property type="nucleotide sequence ID" value="NZ_JMTM01000035.1"/>
</dbReference>
<sequence length="134" mass="14634">MKTSVLILFLAISTMATAQVAIKVDIVGLKNNKGQVLIGLYNSENHFLKKVYKGNVALIKNAKATVTFENLPAGEYAISVFHDENSNGKLDTNFMGIPKEAYAASNDAKGFMGPPKYKDAKFQATQNKHIVLKV</sequence>
<dbReference type="PATRIC" id="fig|29536.5.peg.1480"/>
<keyword evidence="3" id="KW-1185">Reference proteome</keyword>
<proteinExistence type="predicted"/>
<keyword evidence="1" id="KW-0732">Signal</keyword>
<reference evidence="2 3" key="1">
    <citation type="submission" date="2016-06" db="EMBL/GenBank/DDBJ databases">
        <title>Draft genome sequence of Flavobacterium succinicans strain DD5b.</title>
        <authorList>
            <person name="Poehlein A."/>
            <person name="Daniel R."/>
            <person name="Simeonova D.D."/>
        </authorList>
    </citation>
    <scope>NUCLEOTIDE SEQUENCE [LARGE SCALE GENOMIC DNA]</scope>
    <source>
        <strain evidence="2 3">DD5b</strain>
    </source>
</reference>
<evidence type="ECO:0008006" key="4">
    <source>
        <dbReference type="Google" id="ProtNLM"/>
    </source>
</evidence>
<feature type="chain" id="PRO_5008286886" description="DUF2141 domain-containing protein" evidence="1">
    <location>
        <begin position="19"/>
        <end position="134"/>
    </location>
</feature>
<dbReference type="EMBL" id="JMTM01000035">
    <property type="protein sequence ID" value="OAZ04414.1"/>
    <property type="molecule type" value="Genomic_DNA"/>
</dbReference>
<dbReference type="AlphaFoldDB" id="A0A199XSV4"/>
<evidence type="ECO:0000256" key="1">
    <source>
        <dbReference type="SAM" id="SignalP"/>
    </source>
</evidence>
<dbReference type="Proteomes" id="UP000093807">
    <property type="component" value="Unassembled WGS sequence"/>
</dbReference>
<accession>A0A199XSV4</accession>
<evidence type="ECO:0000313" key="2">
    <source>
        <dbReference type="EMBL" id="OAZ04414.1"/>
    </source>
</evidence>
<name>A0A199XSV4_9FLAO</name>
<protein>
    <recommendedName>
        <fullName evidence="4">DUF2141 domain-containing protein</fullName>
    </recommendedName>
</protein>
<organism evidence="2 3">
    <name type="scientific">Flavobacterium succinicans</name>
    <dbReference type="NCBI Taxonomy" id="29536"/>
    <lineage>
        <taxon>Bacteria</taxon>
        <taxon>Pseudomonadati</taxon>
        <taxon>Bacteroidota</taxon>
        <taxon>Flavobacteriia</taxon>
        <taxon>Flavobacteriales</taxon>
        <taxon>Flavobacteriaceae</taxon>
        <taxon>Flavobacterium</taxon>
    </lineage>
</organism>